<dbReference type="InterPro" id="IPR029052">
    <property type="entry name" value="Metallo-depent_PP-like"/>
</dbReference>
<evidence type="ECO:0000259" key="2">
    <source>
        <dbReference type="Pfam" id="PF12850"/>
    </source>
</evidence>
<comment type="caution">
    <text evidence="3">The sequence shown here is derived from an EMBL/GenBank/DDBJ whole genome shotgun (WGS) entry which is preliminary data.</text>
</comment>
<evidence type="ECO:0000313" key="3">
    <source>
        <dbReference type="EMBL" id="OWJ66940.1"/>
    </source>
</evidence>
<proteinExistence type="inferred from homology"/>
<dbReference type="Pfam" id="PF12850">
    <property type="entry name" value="Metallophos_2"/>
    <property type="match status" value="1"/>
</dbReference>
<dbReference type="STRING" id="1122125.GCA_000423185_00046"/>
<reference evidence="4" key="1">
    <citation type="submission" date="2017-05" db="EMBL/GenBank/DDBJ databases">
        <authorList>
            <person name="Macchi M."/>
            <person name="Festa S."/>
            <person name="Coppotelli B.M."/>
            <person name="Morelli I.S."/>
        </authorList>
    </citation>
    <scope>NUCLEOTIDE SEQUENCE [LARGE SCALE GENOMIC DNA]</scope>
    <source>
        <strain evidence="4">I</strain>
    </source>
</reference>
<dbReference type="AlphaFoldDB" id="A0A211ZNV8"/>
<comment type="similarity">
    <text evidence="1">Belongs to the metallophosphoesterase superfamily. YfcE family.</text>
</comment>
<dbReference type="Gene3D" id="3.60.21.10">
    <property type="match status" value="1"/>
</dbReference>
<dbReference type="EMBL" id="NHON01000017">
    <property type="protein sequence ID" value="OWJ66940.1"/>
    <property type="molecule type" value="Genomic_DNA"/>
</dbReference>
<dbReference type="RefSeq" id="WP_088151207.1">
    <property type="nucleotide sequence ID" value="NZ_NHON01000017.1"/>
</dbReference>
<sequence>MTIYFTSDTHFGDRRVLGIDRRPFASLAEHDAALVARWNETVRPEDEVWHLGDVALGPPPEAVAALLARLHGRKHLVTGNNDGPGTLAVPGWESVQAYAELKIEGRHLILCHYPFRTWNQIGRGSLNLHGHSHGMLAPMTRQYDVGVDVQELRPATLDQIIARKRRRKPLAGKKTPEEG</sequence>
<organism evidence="3 4">
    <name type="scientific">Inquilinus limosus</name>
    <dbReference type="NCBI Taxonomy" id="171674"/>
    <lineage>
        <taxon>Bacteria</taxon>
        <taxon>Pseudomonadati</taxon>
        <taxon>Pseudomonadota</taxon>
        <taxon>Alphaproteobacteria</taxon>
        <taxon>Rhodospirillales</taxon>
        <taxon>Rhodospirillaceae</taxon>
        <taxon>Inquilinus</taxon>
    </lineage>
</organism>
<evidence type="ECO:0000313" key="4">
    <source>
        <dbReference type="Proteomes" id="UP000196655"/>
    </source>
</evidence>
<gene>
    <name evidence="3" type="ORF">BWR60_11725</name>
</gene>
<dbReference type="InterPro" id="IPR024654">
    <property type="entry name" value="Calcineurin-like_PHP_lpxH"/>
</dbReference>
<dbReference type="CDD" id="cd07390">
    <property type="entry name" value="MPP_AQ1575"/>
    <property type="match status" value="1"/>
</dbReference>
<name>A0A211ZNV8_9PROT</name>
<protein>
    <submittedName>
        <fullName evidence="3">Metallophosphoesterase</fullName>
    </submittedName>
</protein>
<feature type="domain" description="Calcineurin-like phosphoesterase" evidence="2">
    <location>
        <begin position="1"/>
        <end position="134"/>
    </location>
</feature>
<keyword evidence="4" id="KW-1185">Reference proteome</keyword>
<dbReference type="OrthoDB" id="5380073at2"/>
<accession>A0A211ZNV8</accession>
<evidence type="ECO:0000256" key="1">
    <source>
        <dbReference type="ARBA" id="ARBA00008950"/>
    </source>
</evidence>
<dbReference type="Proteomes" id="UP000196655">
    <property type="component" value="Unassembled WGS sequence"/>
</dbReference>
<dbReference type="SUPFAM" id="SSF56300">
    <property type="entry name" value="Metallo-dependent phosphatases"/>
    <property type="match status" value="1"/>
</dbReference>